<dbReference type="Proteomes" id="UP001219630">
    <property type="component" value="Chromosome"/>
</dbReference>
<dbReference type="SUPFAM" id="SSF46785">
    <property type="entry name" value="Winged helix' DNA-binding domain"/>
    <property type="match status" value="1"/>
</dbReference>
<organism evidence="6 7">
    <name type="scientific">Dickeya lacustris</name>
    <dbReference type="NCBI Taxonomy" id="2259638"/>
    <lineage>
        <taxon>Bacteria</taxon>
        <taxon>Pseudomonadati</taxon>
        <taxon>Pseudomonadota</taxon>
        <taxon>Gammaproteobacteria</taxon>
        <taxon>Enterobacterales</taxon>
        <taxon>Pectobacteriaceae</taxon>
        <taxon>Dickeya</taxon>
    </lineage>
</organism>
<dbReference type="SUPFAM" id="SSF53850">
    <property type="entry name" value="Periplasmic binding protein-like II"/>
    <property type="match status" value="1"/>
</dbReference>
<feature type="domain" description="HTH lysR-type" evidence="5">
    <location>
        <begin position="4"/>
        <end position="61"/>
    </location>
</feature>
<protein>
    <submittedName>
        <fullName evidence="6">LysR family transcriptional regulator</fullName>
    </submittedName>
</protein>
<comment type="similarity">
    <text evidence="1">Belongs to the LysR transcriptional regulatory family.</text>
</comment>
<dbReference type="InterPro" id="IPR036388">
    <property type="entry name" value="WH-like_DNA-bd_sf"/>
</dbReference>
<dbReference type="PANTHER" id="PTHR30126">
    <property type="entry name" value="HTH-TYPE TRANSCRIPTIONAL REGULATOR"/>
    <property type="match status" value="1"/>
</dbReference>
<sequence length="293" mass="32132">MTRLNLEWLETFTTVIRLGSFSGAANQLNVSQPAVSQHMRQLEHHLGVRLAERSGKILRPTPAGTLLLEKITQIQQLLDETHQVIADYTDDVVGHILLGTGATACIHLLPALLHQLRCDYPRLTVGVRTGNTRDIVQAVLDNRIDTGLVALPVTGHALDITPVLEEELVAISSTPMGGKPISPDLLQAHPLILFEQGSSTRTLIERWFATHHLCAAPVMELGSIEAIKEMVAAGLGNSIVPRMSVKHTADEQRYYIGTLNPPLTRTLAIVTRHDKLLNKALRLVLERIKSPSA</sequence>
<dbReference type="EMBL" id="CP114280">
    <property type="protein sequence ID" value="WFN55275.1"/>
    <property type="molecule type" value="Genomic_DNA"/>
</dbReference>
<keyword evidence="4" id="KW-0804">Transcription</keyword>
<evidence type="ECO:0000256" key="4">
    <source>
        <dbReference type="ARBA" id="ARBA00023163"/>
    </source>
</evidence>
<keyword evidence="2" id="KW-0805">Transcription regulation</keyword>
<dbReference type="PROSITE" id="PS50931">
    <property type="entry name" value="HTH_LYSR"/>
    <property type="match status" value="1"/>
</dbReference>
<evidence type="ECO:0000256" key="2">
    <source>
        <dbReference type="ARBA" id="ARBA00023015"/>
    </source>
</evidence>
<dbReference type="PRINTS" id="PR00039">
    <property type="entry name" value="HTHLYSR"/>
</dbReference>
<dbReference type="Pfam" id="PF00126">
    <property type="entry name" value="HTH_1"/>
    <property type="match status" value="1"/>
</dbReference>
<evidence type="ECO:0000256" key="1">
    <source>
        <dbReference type="ARBA" id="ARBA00009437"/>
    </source>
</evidence>
<dbReference type="InterPro" id="IPR000847">
    <property type="entry name" value="LysR_HTH_N"/>
</dbReference>
<name>A0ABY8G5S6_9GAMM</name>
<evidence type="ECO:0000256" key="3">
    <source>
        <dbReference type="ARBA" id="ARBA00023125"/>
    </source>
</evidence>
<dbReference type="Pfam" id="PF03466">
    <property type="entry name" value="LysR_substrate"/>
    <property type="match status" value="1"/>
</dbReference>
<keyword evidence="3" id="KW-0238">DNA-binding</keyword>
<reference evidence="6 7" key="1">
    <citation type="submission" date="2022-12" db="EMBL/GenBank/DDBJ databases">
        <title>Complete genome sequencing of Dickeya lacustris type strain LMG30899.</title>
        <authorList>
            <person name="Dobhal S."/>
            <person name="Arizala D."/>
            <person name="Arif M."/>
        </authorList>
    </citation>
    <scope>NUCLEOTIDE SEQUENCE [LARGE SCALE GENOMIC DNA]</scope>
    <source>
        <strain evidence="6 7">LMG30899</strain>
    </source>
</reference>
<gene>
    <name evidence="6" type="ORF">O1Q98_16915</name>
</gene>
<evidence type="ECO:0000259" key="5">
    <source>
        <dbReference type="PROSITE" id="PS50931"/>
    </source>
</evidence>
<proteinExistence type="inferred from homology"/>
<dbReference type="PANTHER" id="PTHR30126:SF39">
    <property type="entry name" value="HTH-TYPE TRANSCRIPTIONAL REGULATOR CYSL"/>
    <property type="match status" value="1"/>
</dbReference>
<keyword evidence="7" id="KW-1185">Reference proteome</keyword>
<accession>A0ABY8G5S6</accession>
<dbReference type="InterPro" id="IPR036390">
    <property type="entry name" value="WH_DNA-bd_sf"/>
</dbReference>
<dbReference type="InterPro" id="IPR005119">
    <property type="entry name" value="LysR_subst-bd"/>
</dbReference>
<dbReference type="Gene3D" id="1.10.10.10">
    <property type="entry name" value="Winged helix-like DNA-binding domain superfamily/Winged helix DNA-binding domain"/>
    <property type="match status" value="1"/>
</dbReference>
<evidence type="ECO:0000313" key="6">
    <source>
        <dbReference type="EMBL" id="WFN55275.1"/>
    </source>
</evidence>
<evidence type="ECO:0000313" key="7">
    <source>
        <dbReference type="Proteomes" id="UP001219630"/>
    </source>
</evidence>
<dbReference type="RefSeq" id="WP_125258648.1">
    <property type="nucleotide sequence ID" value="NZ_CP114280.1"/>
</dbReference>
<dbReference type="Gene3D" id="3.40.190.290">
    <property type="match status" value="1"/>
</dbReference>